<protein>
    <recommendedName>
        <fullName evidence="3">Transposase</fullName>
    </recommendedName>
</protein>
<gene>
    <name evidence="1" type="ORF">LMG23994_06974</name>
</gene>
<evidence type="ECO:0000313" key="1">
    <source>
        <dbReference type="EMBL" id="CAG9187529.1"/>
    </source>
</evidence>
<evidence type="ECO:0000313" key="2">
    <source>
        <dbReference type="Proteomes" id="UP000701702"/>
    </source>
</evidence>
<reference evidence="1 2" key="1">
    <citation type="submission" date="2021-08" db="EMBL/GenBank/DDBJ databases">
        <authorList>
            <person name="Peeters C."/>
        </authorList>
    </citation>
    <scope>NUCLEOTIDE SEQUENCE [LARGE SCALE GENOMIC DNA]</scope>
    <source>
        <strain evidence="1 2">LMG 23994</strain>
    </source>
</reference>
<dbReference type="EMBL" id="CAJZAF010000078">
    <property type="protein sequence ID" value="CAG9187529.1"/>
    <property type="molecule type" value="Genomic_DNA"/>
</dbReference>
<name>A0ABN7ZTT4_9BURK</name>
<accession>A0ABN7ZTT4</accession>
<organism evidence="1 2">
    <name type="scientific">Cupriavidus pinatubonensis</name>
    <dbReference type="NCBI Taxonomy" id="248026"/>
    <lineage>
        <taxon>Bacteria</taxon>
        <taxon>Pseudomonadati</taxon>
        <taxon>Pseudomonadota</taxon>
        <taxon>Betaproteobacteria</taxon>
        <taxon>Burkholderiales</taxon>
        <taxon>Burkholderiaceae</taxon>
        <taxon>Cupriavidus</taxon>
    </lineage>
</organism>
<dbReference type="Proteomes" id="UP000701702">
    <property type="component" value="Unassembled WGS sequence"/>
</dbReference>
<proteinExistence type="predicted"/>
<sequence length="46" mass="5093">MYRLKTLTGHSLWAREIGSQATEVAIRAGVLNRMVALARPQSVRIA</sequence>
<keyword evidence="2" id="KW-1185">Reference proteome</keyword>
<comment type="caution">
    <text evidence="1">The sequence shown here is derived from an EMBL/GenBank/DDBJ whole genome shotgun (WGS) entry which is preliminary data.</text>
</comment>
<evidence type="ECO:0008006" key="3">
    <source>
        <dbReference type="Google" id="ProtNLM"/>
    </source>
</evidence>